<comment type="caution">
    <text evidence="2">The sequence shown here is derived from an EMBL/GenBank/DDBJ whole genome shotgun (WGS) entry which is preliminary data.</text>
</comment>
<keyword evidence="3" id="KW-1185">Reference proteome</keyword>
<name>A0A9N8HCE9_9STRA</name>
<keyword evidence="1" id="KW-0472">Membrane</keyword>
<dbReference type="Proteomes" id="UP001153069">
    <property type="component" value="Unassembled WGS sequence"/>
</dbReference>
<evidence type="ECO:0000313" key="2">
    <source>
        <dbReference type="EMBL" id="CAB9507687.1"/>
    </source>
</evidence>
<proteinExistence type="predicted"/>
<evidence type="ECO:0000313" key="3">
    <source>
        <dbReference type="Proteomes" id="UP001153069"/>
    </source>
</evidence>
<dbReference type="OrthoDB" id="189357at2759"/>
<gene>
    <name evidence="2" type="ORF">SEMRO_316_G115580.1</name>
</gene>
<dbReference type="EMBL" id="CAICTM010000315">
    <property type="protein sequence ID" value="CAB9507687.1"/>
    <property type="molecule type" value="Genomic_DNA"/>
</dbReference>
<accession>A0A9N8HCE9</accession>
<protein>
    <submittedName>
        <fullName evidence="2">Uncharacterized protein</fullName>
    </submittedName>
</protein>
<organism evidence="2 3">
    <name type="scientific">Seminavis robusta</name>
    <dbReference type="NCBI Taxonomy" id="568900"/>
    <lineage>
        <taxon>Eukaryota</taxon>
        <taxon>Sar</taxon>
        <taxon>Stramenopiles</taxon>
        <taxon>Ochrophyta</taxon>
        <taxon>Bacillariophyta</taxon>
        <taxon>Bacillariophyceae</taxon>
        <taxon>Bacillariophycidae</taxon>
        <taxon>Naviculales</taxon>
        <taxon>Naviculaceae</taxon>
        <taxon>Seminavis</taxon>
    </lineage>
</organism>
<evidence type="ECO:0000256" key="1">
    <source>
        <dbReference type="SAM" id="Phobius"/>
    </source>
</evidence>
<feature type="transmembrane region" description="Helical" evidence="1">
    <location>
        <begin position="79"/>
        <end position="95"/>
    </location>
</feature>
<keyword evidence="1" id="KW-1133">Transmembrane helix</keyword>
<dbReference type="AlphaFoldDB" id="A0A9N8HCE9"/>
<reference evidence="2" key="1">
    <citation type="submission" date="2020-06" db="EMBL/GenBank/DDBJ databases">
        <authorList>
            <consortium name="Plant Systems Biology data submission"/>
        </authorList>
    </citation>
    <scope>NUCLEOTIDE SEQUENCE</scope>
    <source>
        <strain evidence="2">D6</strain>
    </source>
</reference>
<keyword evidence="1" id="KW-0812">Transmembrane</keyword>
<sequence length="419" mass="48474">MTMNHHHQPRPKLGNLSRRRLAQGYSFGDLLVDLPLGKDINTSSFAVDLSTIQSQCFHRIYRFWLTKYIQIRNISRRKWLILFVVLVNFSILVVVDRMTTRTQSTSKWARMMYEDSGAKSASLRGSAGNRQPSSGTISDLHIAFVGDSVTRYMYLDLVYFLRHNKWVQDNDSPNILNAKQFPSWNDHYNASTLALAPNEECDCFRLNPKNSSHIDKEETIENRYYADPERNNYATFIEVFGGYQAHGHLLPEEAYVQHRHAMDFDRLQTDPFVWRHDWPGLIRNYLNEMNPKPDYLVFNEGLWIEHELGDEDVRQSIKDALDDSGIIGIYKTTTLPNINSGLAKRSAGVVFNRHDDAMCELIGNYLDFSWTKDLGDEHYWDGVHFKPHVNRGMNMELLDMLQKLKQGPVVTPAPLKATQ</sequence>